<keyword evidence="2" id="KW-1185">Reference proteome</keyword>
<evidence type="ECO:0008006" key="3">
    <source>
        <dbReference type="Google" id="ProtNLM"/>
    </source>
</evidence>
<dbReference type="RefSeq" id="WP_307372131.1">
    <property type="nucleotide sequence ID" value="NZ_JAUSUW010000005.1"/>
</dbReference>
<proteinExistence type="predicted"/>
<dbReference type="Proteomes" id="UP001238496">
    <property type="component" value="Unassembled WGS sequence"/>
</dbReference>
<name>A0ABU0G6I6_9HYPH</name>
<evidence type="ECO:0000313" key="1">
    <source>
        <dbReference type="EMBL" id="MDQ0420941.1"/>
    </source>
</evidence>
<gene>
    <name evidence="1" type="ORF">J2045_001968</name>
</gene>
<sequence>MLVDEFDLQQREKAPIVPSPGKCIYCYEILSPEELTDEHVIPYALAADTLIFEDSCCTVCQKKITRYEQNVLRHQLGAFRAQVDAPTRNKKDRVKDVVIHFVEVDDDANTVRDLGERTIPIDEAPLIINLWQSPPARILGETVSRPDQPWTYFIESEVNALIRKIREETGANHVAMRLGKINKVQYQRFLAKTAHAFVSAKIGPDAFQPYLTDIILNRSDDVGLYVGDMSGVHEFTENPENTLQISMGRLTTGPAAGSIAVYFQLYPSIKSPEHLIIVGKPLVDLDLVF</sequence>
<protein>
    <recommendedName>
        <fullName evidence="3">HNH endonuclease 5 domain-containing protein</fullName>
    </recommendedName>
</protein>
<accession>A0ABU0G6I6</accession>
<organism evidence="1 2">
    <name type="scientific">Peteryoungia aggregata LMG 23059</name>
    <dbReference type="NCBI Taxonomy" id="1368425"/>
    <lineage>
        <taxon>Bacteria</taxon>
        <taxon>Pseudomonadati</taxon>
        <taxon>Pseudomonadota</taxon>
        <taxon>Alphaproteobacteria</taxon>
        <taxon>Hyphomicrobiales</taxon>
        <taxon>Rhizobiaceae</taxon>
        <taxon>Peteryoungia</taxon>
    </lineage>
</organism>
<dbReference type="EMBL" id="JAUSUW010000005">
    <property type="protein sequence ID" value="MDQ0420941.1"/>
    <property type="molecule type" value="Genomic_DNA"/>
</dbReference>
<reference evidence="1 2" key="1">
    <citation type="submission" date="2023-07" db="EMBL/GenBank/DDBJ databases">
        <title>Genomic Encyclopedia of Type Strains, Phase IV (KMG-IV): sequencing the most valuable type-strain genomes for metagenomic binning, comparative biology and taxonomic classification.</title>
        <authorList>
            <person name="Goeker M."/>
        </authorList>
    </citation>
    <scope>NUCLEOTIDE SEQUENCE [LARGE SCALE GENOMIC DNA]</scope>
    <source>
        <strain evidence="1 2">DSM 1111</strain>
    </source>
</reference>
<comment type="caution">
    <text evidence="1">The sequence shown here is derived from an EMBL/GenBank/DDBJ whole genome shotgun (WGS) entry which is preliminary data.</text>
</comment>
<evidence type="ECO:0000313" key="2">
    <source>
        <dbReference type="Proteomes" id="UP001238496"/>
    </source>
</evidence>